<accession>A0A6M5YI85</accession>
<dbReference type="Proteomes" id="UP000503447">
    <property type="component" value="Chromosome"/>
</dbReference>
<protein>
    <submittedName>
        <fullName evidence="1">Uncharacterized protein</fullName>
    </submittedName>
</protein>
<sequence>MTPLPADRVLDQFFLDARSKLLETAAMFDRLGRGPGDVAADPRAVKLRQAVEVLLGDAPNKAELIQQLFSMPYDPKWKRPEPRFSV</sequence>
<dbReference type="AlphaFoldDB" id="A0A6M5YI85"/>
<evidence type="ECO:0000313" key="2">
    <source>
        <dbReference type="Proteomes" id="UP000503447"/>
    </source>
</evidence>
<dbReference type="KEGG" id="ftj:FTUN_0474"/>
<dbReference type="EMBL" id="CP053452">
    <property type="protein sequence ID" value="QJW92976.1"/>
    <property type="molecule type" value="Genomic_DNA"/>
</dbReference>
<keyword evidence="2" id="KW-1185">Reference proteome</keyword>
<dbReference type="RefSeq" id="WP_171469268.1">
    <property type="nucleotide sequence ID" value="NZ_CP053452.2"/>
</dbReference>
<organism evidence="1 2">
    <name type="scientific">Frigoriglobus tundricola</name>
    <dbReference type="NCBI Taxonomy" id="2774151"/>
    <lineage>
        <taxon>Bacteria</taxon>
        <taxon>Pseudomonadati</taxon>
        <taxon>Planctomycetota</taxon>
        <taxon>Planctomycetia</taxon>
        <taxon>Gemmatales</taxon>
        <taxon>Gemmataceae</taxon>
        <taxon>Frigoriglobus</taxon>
    </lineage>
</organism>
<name>A0A6M5YI85_9BACT</name>
<evidence type="ECO:0000313" key="1">
    <source>
        <dbReference type="EMBL" id="QJW92976.1"/>
    </source>
</evidence>
<gene>
    <name evidence="1" type="ORF">FTUN_0474</name>
</gene>
<reference evidence="2" key="1">
    <citation type="submission" date="2020-05" db="EMBL/GenBank/DDBJ databases">
        <title>Frigoriglobus tundricola gen. nov., sp. nov., a psychrotolerant cellulolytic planctomycete of the family Gemmataceae with two divergent copies of 16S rRNA gene.</title>
        <authorList>
            <person name="Kulichevskaya I.S."/>
            <person name="Ivanova A.A."/>
            <person name="Naumoff D.G."/>
            <person name="Beletsky A.V."/>
            <person name="Rijpstra W.I.C."/>
            <person name="Sinninghe Damste J.S."/>
            <person name="Mardanov A.V."/>
            <person name="Ravin N.V."/>
            <person name="Dedysh S.N."/>
        </authorList>
    </citation>
    <scope>NUCLEOTIDE SEQUENCE [LARGE SCALE GENOMIC DNA]</scope>
    <source>
        <strain evidence="2">PL17</strain>
    </source>
</reference>
<proteinExistence type="predicted"/>